<protein>
    <submittedName>
        <fullName evidence="5">SCP domain-containing protein</fullName>
    </submittedName>
</protein>
<evidence type="ECO:0000313" key="5">
    <source>
        <dbReference type="WBParaSite" id="DME_0000502501-mRNA-1"/>
    </source>
</evidence>
<evidence type="ECO:0000313" key="3">
    <source>
        <dbReference type="Proteomes" id="UP000038040"/>
    </source>
</evidence>
<dbReference type="WBParaSite" id="DME_0000502501-mRNA-1">
    <property type="protein sequence ID" value="DME_0000502501-mRNA-1"/>
    <property type="gene ID" value="DME_0000502501"/>
</dbReference>
<gene>
    <name evidence="2" type="ORF">DME_LOCUS8824</name>
</gene>
<dbReference type="CDD" id="cd05380">
    <property type="entry name" value="CAP_euk"/>
    <property type="match status" value="1"/>
</dbReference>
<reference evidence="5" key="1">
    <citation type="submission" date="2017-02" db="UniProtKB">
        <authorList>
            <consortium name="WormBaseParasite"/>
        </authorList>
    </citation>
    <scope>IDENTIFICATION</scope>
</reference>
<accession>A0A0N4UCM5</accession>
<evidence type="ECO:0000256" key="1">
    <source>
        <dbReference type="SAM" id="SignalP"/>
    </source>
</evidence>
<reference evidence="2 4" key="2">
    <citation type="submission" date="2018-11" db="EMBL/GenBank/DDBJ databases">
        <authorList>
            <consortium name="Pathogen Informatics"/>
        </authorList>
    </citation>
    <scope>NUCLEOTIDE SEQUENCE [LARGE SCALE GENOMIC DNA]</scope>
</reference>
<evidence type="ECO:0000313" key="2">
    <source>
        <dbReference type="EMBL" id="VDN58851.1"/>
    </source>
</evidence>
<dbReference type="InterPro" id="IPR035940">
    <property type="entry name" value="CAP_sf"/>
</dbReference>
<dbReference type="STRING" id="318479.A0A0N4UCM5"/>
<dbReference type="OrthoDB" id="5791600at2759"/>
<dbReference type="Gene3D" id="3.40.33.10">
    <property type="entry name" value="CAP"/>
    <property type="match status" value="2"/>
</dbReference>
<dbReference type="InterPro" id="IPR001283">
    <property type="entry name" value="CRISP-related"/>
</dbReference>
<feature type="signal peptide" evidence="1">
    <location>
        <begin position="1"/>
        <end position="23"/>
    </location>
</feature>
<sequence>MSMALGNWTTAKNIPLFLAQILAGKTLLIGCAKSSCPMTNEGQETIVVCEYWPKVSKGPLYSQGKFCENGNDCTLYAKSTCNTETRLCDTGDDIELNEFLQPIYSPKNITESTNLVLDFTPYQLPDDDMITNSSHEDEEKYIGFKHDLHRLRFLNAHKERRNQILKGITTLDAMNSEQIEFFFQLTWSDELEKKAFSDAEKCESLEPKSSRKYHRIIMDSFDFDNLTYILDREFSMTVQKWWSNPMDESDENVIFLKNSIIGLFLATELGCGFASCVDDNLRMAIDIVCHYWPTSDPSELYDYAIGCERDGDCASLINSHCNIEEKICVKNNL</sequence>
<proteinExistence type="predicted"/>
<dbReference type="PANTHER" id="PTHR10334">
    <property type="entry name" value="CYSTEINE-RICH SECRETORY PROTEIN-RELATED"/>
    <property type="match status" value="1"/>
</dbReference>
<name>A0A0N4UCM5_DRAME</name>
<dbReference type="Proteomes" id="UP000038040">
    <property type="component" value="Unplaced"/>
</dbReference>
<dbReference type="AlphaFoldDB" id="A0A0N4UCM5"/>
<feature type="chain" id="PRO_5041041642" evidence="1">
    <location>
        <begin position="24"/>
        <end position="333"/>
    </location>
</feature>
<keyword evidence="4" id="KW-1185">Reference proteome</keyword>
<dbReference type="EMBL" id="UYYG01001172">
    <property type="protein sequence ID" value="VDN58851.1"/>
    <property type="molecule type" value="Genomic_DNA"/>
</dbReference>
<evidence type="ECO:0000313" key="4">
    <source>
        <dbReference type="Proteomes" id="UP000274756"/>
    </source>
</evidence>
<dbReference type="Proteomes" id="UP000274756">
    <property type="component" value="Unassembled WGS sequence"/>
</dbReference>
<keyword evidence="1" id="KW-0732">Signal</keyword>
<organism evidence="3 5">
    <name type="scientific">Dracunculus medinensis</name>
    <name type="common">Guinea worm</name>
    <dbReference type="NCBI Taxonomy" id="318479"/>
    <lineage>
        <taxon>Eukaryota</taxon>
        <taxon>Metazoa</taxon>
        <taxon>Ecdysozoa</taxon>
        <taxon>Nematoda</taxon>
        <taxon>Chromadorea</taxon>
        <taxon>Rhabditida</taxon>
        <taxon>Spirurina</taxon>
        <taxon>Dracunculoidea</taxon>
        <taxon>Dracunculidae</taxon>
        <taxon>Dracunculus</taxon>
    </lineage>
</organism>
<dbReference type="SUPFAM" id="SSF55797">
    <property type="entry name" value="PR-1-like"/>
    <property type="match status" value="1"/>
</dbReference>